<evidence type="ECO:0000256" key="2">
    <source>
        <dbReference type="ARBA" id="ARBA00022679"/>
    </source>
</evidence>
<evidence type="ECO:0000256" key="1">
    <source>
        <dbReference type="ARBA" id="ARBA00005771"/>
    </source>
</evidence>
<dbReference type="Pfam" id="PF00685">
    <property type="entry name" value="Sulfotransfer_1"/>
    <property type="match status" value="2"/>
</dbReference>
<proteinExistence type="inferred from homology"/>
<dbReference type="EMBL" id="JACVVK020000563">
    <property type="protein sequence ID" value="KAK7465952.1"/>
    <property type="molecule type" value="Genomic_DNA"/>
</dbReference>
<dbReference type="InterPro" id="IPR027417">
    <property type="entry name" value="P-loop_NTPase"/>
</dbReference>
<gene>
    <name evidence="4" type="ORF">BaRGS_00037490</name>
</gene>
<sequence>MSGLEHVKDEAGNDIWFGDGGELRFPPGNHITDFKQQLKRMKTLQLRSDDVIVVGYPKTGNNWTHHMVTMLTEGTTELPPILREDDFVFFDTCGGPKRLPPADKPRVLWSHALFRFMPLDLTAKKVKVVYITRNPKDVFVSMFCFLHKFDPPLGYRGTWKQFFPFMLKEGWWYGNMFDYLLDWDQEIENHPDIPVYRISYEDTLRDTVGQVEKLNEFLGTNRDTEFCREVADACSFSKIPQTRQLSASVLRDNCNWKEGVPFTDLSFSLCQVSMTVRFSFVPFPSSVVAATESSSLQKMSGLEHVKDEAGNDIWFGDGGELRFPPGNHITDFKQQLKRLKTLQLRSDDVIVVGYPKTGNNWIHHMVTMLTEGTTELPPVLREDHFENLESCGGPKQLPPADKPRALWSHAPFRFLPLDLTAKKVKVVYITRNPKDVFVSMFCFLHKFDPPMGYRGTWEQFFPFMLKEGWWFGNLFDYLLDWDQEIENHPDIPVYRICYEETLRDTVGQVEKLNEFLGTNRDAEFCRKVADACSFSNIPQARQLSATLLQGNCNWKDGVPFTALYRK</sequence>
<dbReference type="Gene3D" id="3.40.50.300">
    <property type="entry name" value="P-loop containing nucleotide triphosphate hydrolases"/>
    <property type="match status" value="2"/>
</dbReference>
<feature type="domain" description="Sulfotransferase" evidence="3">
    <location>
        <begin position="347"/>
        <end position="544"/>
    </location>
</feature>
<comment type="similarity">
    <text evidence="1">Belongs to the sulfotransferase 1 family.</text>
</comment>
<name>A0ABD0J8J3_9CAEN</name>
<evidence type="ECO:0000259" key="3">
    <source>
        <dbReference type="Pfam" id="PF00685"/>
    </source>
</evidence>
<feature type="non-terminal residue" evidence="4">
    <location>
        <position position="566"/>
    </location>
</feature>
<evidence type="ECO:0000313" key="5">
    <source>
        <dbReference type="Proteomes" id="UP001519460"/>
    </source>
</evidence>
<organism evidence="4 5">
    <name type="scientific">Batillaria attramentaria</name>
    <dbReference type="NCBI Taxonomy" id="370345"/>
    <lineage>
        <taxon>Eukaryota</taxon>
        <taxon>Metazoa</taxon>
        <taxon>Spiralia</taxon>
        <taxon>Lophotrochozoa</taxon>
        <taxon>Mollusca</taxon>
        <taxon>Gastropoda</taxon>
        <taxon>Caenogastropoda</taxon>
        <taxon>Sorbeoconcha</taxon>
        <taxon>Cerithioidea</taxon>
        <taxon>Batillariidae</taxon>
        <taxon>Batillaria</taxon>
    </lineage>
</organism>
<keyword evidence="5" id="KW-1185">Reference proteome</keyword>
<accession>A0ABD0J8J3</accession>
<dbReference type="SUPFAM" id="SSF52540">
    <property type="entry name" value="P-loop containing nucleoside triphosphate hydrolases"/>
    <property type="match status" value="2"/>
</dbReference>
<evidence type="ECO:0000313" key="4">
    <source>
        <dbReference type="EMBL" id="KAK7465952.1"/>
    </source>
</evidence>
<protein>
    <recommendedName>
        <fullName evidence="3">Sulfotransferase domain-containing protein</fullName>
    </recommendedName>
</protein>
<comment type="caution">
    <text evidence="4">The sequence shown here is derived from an EMBL/GenBank/DDBJ whole genome shotgun (WGS) entry which is preliminary data.</text>
</comment>
<reference evidence="4 5" key="1">
    <citation type="journal article" date="2023" name="Sci. Data">
        <title>Genome assembly of the Korean intertidal mud-creeper Batillaria attramentaria.</title>
        <authorList>
            <person name="Patra A.K."/>
            <person name="Ho P.T."/>
            <person name="Jun S."/>
            <person name="Lee S.J."/>
            <person name="Kim Y."/>
            <person name="Won Y.J."/>
        </authorList>
    </citation>
    <scope>NUCLEOTIDE SEQUENCE [LARGE SCALE GENOMIC DNA]</scope>
    <source>
        <strain evidence="4">Wonlab-2016</strain>
    </source>
</reference>
<keyword evidence="2" id="KW-0808">Transferase</keyword>
<dbReference type="PANTHER" id="PTHR11783">
    <property type="entry name" value="SULFOTRANSFERASE SULT"/>
    <property type="match status" value="1"/>
</dbReference>
<feature type="domain" description="Sulfotransferase" evidence="3">
    <location>
        <begin position="49"/>
        <end position="253"/>
    </location>
</feature>
<dbReference type="Proteomes" id="UP001519460">
    <property type="component" value="Unassembled WGS sequence"/>
</dbReference>
<dbReference type="AlphaFoldDB" id="A0ABD0J8J3"/>
<dbReference type="InterPro" id="IPR000863">
    <property type="entry name" value="Sulfotransferase_dom"/>
</dbReference>
<dbReference type="GO" id="GO:0016740">
    <property type="term" value="F:transferase activity"/>
    <property type="evidence" value="ECO:0007669"/>
    <property type="project" value="UniProtKB-KW"/>
</dbReference>